<dbReference type="SUPFAM" id="SSF53795">
    <property type="entry name" value="PEP carboxykinase-like"/>
    <property type="match status" value="1"/>
</dbReference>
<dbReference type="EMBL" id="JACBAZ010000003">
    <property type="protein sequence ID" value="NWK55979.1"/>
    <property type="molecule type" value="Genomic_DNA"/>
</dbReference>
<evidence type="ECO:0000313" key="2">
    <source>
        <dbReference type="Proteomes" id="UP000557872"/>
    </source>
</evidence>
<dbReference type="InterPro" id="IPR032583">
    <property type="entry name" value="DUF4914"/>
</dbReference>
<dbReference type="RefSeq" id="WP_178932532.1">
    <property type="nucleotide sequence ID" value="NZ_JACBAZ010000003.1"/>
</dbReference>
<protein>
    <submittedName>
        <fullName evidence="1">DUF4914 family protein</fullName>
    </submittedName>
</protein>
<dbReference type="AlphaFoldDB" id="A0A851GFJ9"/>
<gene>
    <name evidence="1" type="ORF">HW115_10170</name>
</gene>
<dbReference type="Pfam" id="PF16260">
    <property type="entry name" value="DUF4914"/>
    <property type="match status" value="1"/>
</dbReference>
<dbReference type="Proteomes" id="UP000557872">
    <property type="component" value="Unassembled WGS sequence"/>
</dbReference>
<name>A0A851GFJ9_9BACT</name>
<comment type="caution">
    <text evidence="1">The sequence shown here is derived from an EMBL/GenBank/DDBJ whole genome shotgun (WGS) entry which is preliminary data.</text>
</comment>
<keyword evidence="2" id="KW-1185">Reference proteome</keyword>
<accession>A0A851GFJ9</accession>
<evidence type="ECO:0000313" key="1">
    <source>
        <dbReference type="EMBL" id="NWK55979.1"/>
    </source>
</evidence>
<reference evidence="1 2" key="1">
    <citation type="submission" date="2020-07" db="EMBL/GenBank/DDBJ databases">
        <title>Roseicoccus Jingziensis gen. nov., sp. nov., isolated from coastal seawater.</title>
        <authorList>
            <person name="Feng X."/>
        </authorList>
    </citation>
    <scope>NUCLEOTIDE SEQUENCE [LARGE SCALE GENOMIC DNA]</scope>
    <source>
        <strain evidence="1 2">N1E253</strain>
    </source>
</reference>
<organism evidence="1 2">
    <name type="scientific">Oceaniferula marina</name>
    <dbReference type="NCBI Taxonomy" id="2748318"/>
    <lineage>
        <taxon>Bacteria</taxon>
        <taxon>Pseudomonadati</taxon>
        <taxon>Verrucomicrobiota</taxon>
        <taxon>Verrucomicrobiia</taxon>
        <taxon>Verrucomicrobiales</taxon>
        <taxon>Verrucomicrobiaceae</taxon>
        <taxon>Oceaniferula</taxon>
    </lineage>
</organism>
<proteinExistence type="predicted"/>
<sequence>MDHTAKPFDPTALPYTLPEEALDILSNARSVTLGENVEQLNKLAVANPDESGWHEVAYDVPGKGKVVEAKACRVKNGIAANYIDPYMRRRDPDCMVIGDEKPTDKPTFQQRFGTSFDSMRAETLEWMKTQDLMMFPFLAGVEDKGTGAIVIAPANAGFFALGLALLQGILANDEIPEGFSPKAVIYVAPPFRHTHLDGKQVVVHNRLDNKHELFAYNLYPGPSAKKGIYGVLLNIGEQEKWVTMHCATAKVVTPYEQSIVISHEGASGGGKSEMLEPVHRQTDNTLKMGENIVSGETRSLSLPSSCNIIPVTDDMALCYPPAEGGSGKLTVADAEDAWFVRVNHINKYGVDPHLERLTVTPEKPLLFLNIDAQPGSTALIWEHIEDEPGKPCPNPRVIVPRDTVPNIHTGKTNVDIRSFGVRCPPCTKEDPTYGILGIFHLLPPSLAWLWRLVAPRGHANPSIVDTGGMASEGVGSYWPFATGRRVDQANLLLEQIINSPAVRYVLIPNQHIGSWEMGFIPQWITRELLARRGGAHFKRSQLEDSRCPLLGWNPKSIMIEGRPVGSWFFSVEKQPEVGIEAYEKGAEILKQFFHREISQFLQDDLHPLGREIIECCLNGGSVDDYAKLIDHQSLLAED</sequence>